<evidence type="ECO:0000313" key="1">
    <source>
        <dbReference type="EMBL" id="CAB4160898.1"/>
    </source>
</evidence>
<sequence length="87" mass="9928">MAKSDYRLCDVCGSKAFYDSNLNYGDGTDEWHKDYPPFRIAGEAQYSKPELNEKYGARLDYVGDWAVICTDCAKTHKAVIVPIEERK</sequence>
<protein>
    <submittedName>
        <fullName evidence="1">Uncharacterized protein</fullName>
    </submittedName>
</protein>
<organism evidence="1">
    <name type="scientific">uncultured Caudovirales phage</name>
    <dbReference type="NCBI Taxonomy" id="2100421"/>
    <lineage>
        <taxon>Viruses</taxon>
        <taxon>Duplodnaviria</taxon>
        <taxon>Heunggongvirae</taxon>
        <taxon>Uroviricota</taxon>
        <taxon>Caudoviricetes</taxon>
        <taxon>Peduoviridae</taxon>
        <taxon>Maltschvirus</taxon>
        <taxon>Maltschvirus maltsch</taxon>
    </lineage>
</organism>
<dbReference type="EMBL" id="LR796706">
    <property type="protein sequence ID" value="CAB4160898.1"/>
    <property type="molecule type" value="Genomic_DNA"/>
</dbReference>
<reference evidence="1" key="1">
    <citation type="submission" date="2020-04" db="EMBL/GenBank/DDBJ databases">
        <authorList>
            <person name="Chiriac C."/>
            <person name="Salcher M."/>
            <person name="Ghai R."/>
            <person name="Kavagutti S V."/>
        </authorList>
    </citation>
    <scope>NUCLEOTIDE SEQUENCE</scope>
</reference>
<proteinExistence type="predicted"/>
<gene>
    <name evidence="1" type="ORF">UFOVP728_18</name>
</gene>
<accession>A0A6J5NUS6</accession>
<name>A0A6J5NUS6_9CAUD</name>